<evidence type="ECO:0000313" key="2">
    <source>
        <dbReference type="Proteomes" id="UP000183567"/>
    </source>
</evidence>
<comment type="caution">
    <text evidence="1">The sequence shown here is derived from an EMBL/GenBank/DDBJ whole genome shotgun (WGS) entry which is preliminary data.</text>
</comment>
<keyword evidence="2" id="KW-1185">Reference proteome</keyword>
<accession>A0A1J8PX81</accession>
<organism evidence="1 2">
    <name type="scientific">Rhizopogon vesiculosus</name>
    <dbReference type="NCBI Taxonomy" id="180088"/>
    <lineage>
        <taxon>Eukaryota</taxon>
        <taxon>Fungi</taxon>
        <taxon>Dikarya</taxon>
        <taxon>Basidiomycota</taxon>
        <taxon>Agaricomycotina</taxon>
        <taxon>Agaricomycetes</taxon>
        <taxon>Agaricomycetidae</taxon>
        <taxon>Boletales</taxon>
        <taxon>Suillineae</taxon>
        <taxon>Rhizopogonaceae</taxon>
        <taxon>Rhizopogon</taxon>
    </lineage>
</organism>
<name>A0A1J8PX81_9AGAM</name>
<evidence type="ECO:0000313" key="1">
    <source>
        <dbReference type="EMBL" id="OJA13910.1"/>
    </source>
</evidence>
<gene>
    <name evidence="1" type="ORF">AZE42_13581</name>
</gene>
<dbReference type="Proteomes" id="UP000183567">
    <property type="component" value="Unassembled WGS sequence"/>
</dbReference>
<dbReference type="AlphaFoldDB" id="A0A1J8PX81"/>
<dbReference type="EMBL" id="LVVM01003977">
    <property type="protein sequence ID" value="OJA13910.1"/>
    <property type="molecule type" value="Genomic_DNA"/>
</dbReference>
<dbReference type="STRING" id="180088.A0A1J8PX81"/>
<sequence length="139" mass="15513">MEGSSTVPINAHLMLPTVAEHHVVHILAKTPAYPWQSVQHVITAHGATMFLPALRLFLREHMPHNNIVPGSQDHFDIFRQVIIVAPPDPHRSANHQGGGALEQHLNDSIRTLSLRTLEGVRVGRVRVTFTLPRQFGTYS</sequence>
<protein>
    <submittedName>
        <fullName evidence="1">Uncharacterized protein</fullName>
    </submittedName>
</protein>
<proteinExistence type="predicted"/>
<reference evidence="1 2" key="1">
    <citation type="submission" date="2016-03" db="EMBL/GenBank/DDBJ databases">
        <title>Comparative genomics of the ectomycorrhizal sister species Rhizopogon vinicolor and Rhizopogon vesiculosus (Basidiomycota: Boletales) reveals a divergence of the mating type B locus.</title>
        <authorList>
            <person name="Mujic A.B."/>
            <person name="Kuo A."/>
            <person name="Tritt A."/>
            <person name="Lipzen A."/>
            <person name="Chen C."/>
            <person name="Johnson J."/>
            <person name="Sharma A."/>
            <person name="Barry K."/>
            <person name="Grigoriev I.V."/>
            <person name="Spatafora J.W."/>
        </authorList>
    </citation>
    <scope>NUCLEOTIDE SEQUENCE [LARGE SCALE GENOMIC DNA]</scope>
    <source>
        <strain evidence="1 2">AM-OR11-056</strain>
    </source>
</reference>
<dbReference type="OrthoDB" id="3244185at2759"/>